<feature type="transmembrane region" description="Helical" evidence="2">
    <location>
        <begin position="88"/>
        <end position="110"/>
    </location>
</feature>
<evidence type="ECO:0000256" key="1">
    <source>
        <dbReference type="ARBA" id="ARBA00009067"/>
    </source>
</evidence>
<feature type="transmembrane region" description="Helical" evidence="2">
    <location>
        <begin position="46"/>
        <end position="68"/>
    </location>
</feature>
<comment type="similarity">
    <text evidence="1">Belongs to the UPF0177 family.</text>
</comment>
<dbReference type="Pfam" id="PF02517">
    <property type="entry name" value="Rce1-like"/>
    <property type="match status" value="1"/>
</dbReference>
<keyword evidence="2" id="KW-0472">Membrane</keyword>
<feature type="transmembrane region" description="Helical" evidence="2">
    <location>
        <begin position="20"/>
        <end position="40"/>
    </location>
</feature>
<dbReference type="AlphaFoldDB" id="A0A9Q3SX41"/>
<dbReference type="GO" id="GO:0080120">
    <property type="term" value="P:CAAX-box protein maturation"/>
    <property type="evidence" value="ECO:0007669"/>
    <property type="project" value="UniProtKB-ARBA"/>
</dbReference>
<comment type="caution">
    <text evidence="4">The sequence shown here is derived from an EMBL/GenBank/DDBJ whole genome shotgun (WGS) entry which is preliminary data.</text>
</comment>
<evidence type="ECO:0000313" key="4">
    <source>
        <dbReference type="EMBL" id="MBZ5962212.1"/>
    </source>
</evidence>
<organism evidence="4 5">
    <name type="scientific">Leuconostoc gasicomitatum</name>
    <dbReference type="NCBI Taxonomy" id="115778"/>
    <lineage>
        <taxon>Bacteria</taxon>
        <taxon>Bacillati</taxon>
        <taxon>Bacillota</taxon>
        <taxon>Bacilli</taxon>
        <taxon>Lactobacillales</taxon>
        <taxon>Lactobacillaceae</taxon>
        <taxon>Leuconostoc</taxon>
        <taxon>Leuconostoc gelidum group</taxon>
    </lineage>
</organism>
<name>A0A9Q3SX41_9LACO</name>
<dbReference type="GO" id="GO:0004175">
    <property type="term" value="F:endopeptidase activity"/>
    <property type="evidence" value="ECO:0007669"/>
    <property type="project" value="UniProtKB-ARBA"/>
</dbReference>
<gene>
    <name evidence="4" type="ORF">KIJ12_03395</name>
</gene>
<feature type="transmembrane region" description="Helical" evidence="2">
    <location>
        <begin position="130"/>
        <end position="154"/>
    </location>
</feature>
<feature type="domain" description="CAAX prenyl protease 2/Lysostaphin resistance protein A-like" evidence="3">
    <location>
        <begin position="135"/>
        <end position="230"/>
    </location>
</feature>
<evidence type="ECO:0000259" key="3">
    <source>
        <dbReference type="Pfam" id="PF02517"/>
    </source>
</evidence>
<keyword evidence="2" id="KW-0812">Transmembrane</keyword>
<protein>
    <submittedName>
        <fullName evidence="4">CPBP family intramembrane metalloprotease</fullName>
    </submittedName>
</protein>
<dbReference type="PANTHER" id="PTHR36435:SF1">
    <property type="entry name" value="CAAX AMINO TERMINAL PROTEASE FAMILY PROTEIN"/>
    <property type="match status" value="1"/>
</dbReference>
<dbReference type="InterPro" id="IPR003675">
    <property type="entry name" value="Rce1/LyrA-like_dom"/>
</dbReference>
<feature type="transmembrane region" description="Helical" evidence="2">
    <location>
        <begin position="223"/>
        <end position="241"/>
    </location>
</feature>
<feature type="transmembrane region" description="Helical" evidence="2">
    <location>
        <begin position="194"/>
        <end position="211"/>
    </location>
</feature>
<keyword evidence="4" id="KW-0378">Hydrolase</keyword>
<sequence>MLDLTHGPQPKYFFQRMINFIIVTLLIMIAPVLLGIATLQNSVARQVFFVLLMFLIYGVIGYYAYRLLKKTTIKPIFHKPNIRYWQHIWFIMGAFLVMIVLETTINLLRIKLTGVSTTANQTAIEKLTSNLNVTMVGVIIYGVFLAPIVEEIIFRGLVINYFFRRSWWWASIILSGLLFAFPHMGQIPTNLADLLSYLIYTSMGIVLAVVYKKTGNLQDSIMIHFINNAITMLPLLIMAISKAM</sequence>
<proteinExistence type="inferred from homology"/>
<feature type="transmembrane region" description="Helical" evidence="2">
    <location>
        <begin position="166"/>
        <end position="182"/>
    </location>
</feature>
<dbReference type="InterPro" id="IPR052710">
    <property type="entry name" value="CAAX_protease"/>
</dbReference>
<keyword evidence="2" id="KW-1133">Transmembrane helix</keyword>
<dbReference type="RefSeq" id="WP_090090455.1">
    <property type="nucleotide sequence ID" value="NZ_CBCPIF010000001.1"/>
</dbReference>
<dbReference type="Proteomes" id="UP000752647">
    <property type="component" value="Unassembled WGS sequence"/>
</dbReference>
<dbReference type="PANTHER" id="PTHR36435">
    <property type="entry name" value="SLR1288 PROTEIN"/>
    <property type="match status" value="1"/>
</dbReference>
<evidence type="ECO:0000256" key="2">
    <source>
        <dbReference type="SAM" id="Phobius"/>
    </source>
</evidence>
<dbReference type="GO" id="GO:0008237">
    <property type="term" value="F:metallopeptidase activity"/>
    <property type="evidence" value="ECO:0007669"/>
    <property type="project" value="UniProtKB-KW"/>
</dbReference>
<keyword evidence="4" id="KW-0482">Metalloprotease</keyword>
<reference evidence="4" key="1">
    <citation type="submission" date="2021-05" db="EMBL/GenBank/DDBJ databases">
        <title>Pangenome of Leuconostoc gelidum warrants species status for Leuconostoc gelidum subsp. gasicomitatum.</title>
        <authorList>
            <person name="Johansson P."/>
            <person name="Sade E."/>
            <person name="Hultman J."/>
            <person name="Auvinen P."/>
            <person name="Bjorkroth J."/>
        </authorList>
    </citation>
    <scope>NUCLEOTIDE SEQUENCE</scope>
    <source>
        <strain evidence="4">A.21.4</strain>
    </source>
</reference>
<accession>A0A9Q3SX41</accession>
<dbReference type="EMBL" id="JAHBFI010000008">
    <property type="protein sequence ID" value="MBZ5962212.1"/>
    <property type="molecule type" value="Genomic_DNA"/>
</dbReference>
<evidence type="ECO:0000313" key="5">
    <source>
        <dbReference type="Proteomes" id="UP000752647"/>
    </source>
</evidence>
<keyword evidence="4" id="KW-0645">Protease</keyword>